<protein>
    <recommendedName>
        <fullName evidence="1">DUF7336 domain-containing protein</fullName>
    </recommendedName>
</protein>
<proteinExistence type="predicted"/>
<organism evidence="2 3">
    <name type="scientific">Chitinimonas lacunae</name>
    <dbReference type="NCBI Taxonomy" id="1963018"/>
    <lineage>
        <taxon>Bacteria</taxon>
        <taxon>Pseudomonadati</taxon>
        <taxon>Pseudomonadota</taxon>
        <taxon>Betaproteobacteria</taxon>
        <taxon>Neisseriales</taxon>
        <taxon>Chitinibacteraceae</taxon>
        <taxon>Chitinimonas</taxon>
    </lineage>
</organism>
<dbReference type="Proteomes" id="UP001595791">
    <property type="component" value="Unassembled WGS sequence"/>
</dbReference>
<sequence>METVFLVNHIHPLPNEDEDVKFIGIYLTKQDAEEAVKRIKILPGFSEYPDRFHIEEYEIW</sequence>
<gene>
    <name evidence="2" type="ORF">ACFOW7_06285</name>
</gene>
<dbReference type="Pfam" id="PF24024">
    <property type="entry name" value="DUF7336"/>
    <property type="match status" value="1"/>
</dbReference>
<dbReference type="RefSeq" id="WP_378162200.1">
    <property type="nucleotide sequence ID" value="NZ_JBHSBU010000001.1"/>
</dbReference>
<dbReference type="EMBL" id="JBHSBU010000001">
    <property type="protein sequence ID" value="MFC4158963.1"/>
    <property type="molecule type" value="Genomic_DNA"/>
</dbReference>
<evidence type="ECO:0000313" key="2">
    <source>
        <dbReference type="EMBL" id="MFC4158963.1"/>
    </source>
</evidence>
<name>A0ABV8MPA7_9NEIS</name>
<evidence type="ECO:0000259" key="1">
    <source>
        <dbReference type="Pfam" id="PF24024"/>
    </source>
</evidence>
<keyword evidence="3" id="KW-1185">Reference proteome</keyword>
<comment type="caution">
    <text evidence="2">The sequence shown here is derived from an EMBL/GenBank/DDBJ whole genome shotgun (WGS) entry which is preliminary data.</text>
</comment>
<dbReference type="InterPro" id="IPR055760">
    <property type="entry name" value="DUF7336"/>
</dbReference>
<accession>A0ABV8MPA7</accession>
<feature type="domain" description="DUF7336" evidence="1">
    <location>
        <begin position="3"/>
        <end position="60"/>
    </location>
</feature>
<reference evidence="3" key="1">
    <citation type="journal article" date="2019" name="Int. J. Syst. Evol. Microbiol.">
        <title>The Global Catalogue of Microorganisms (GCM) 10K type strain sequencing project: providing services to taxonomists for standard genome sequencing and annotation.</title>
        <authorList>
            <consortium name="The Broad Institute Genomics Platform"/>
            <consortium name="The Broad Institute Genome Sequencing Center for Infectious Disease"/>
            <person name="Wu L."/>
            <person name="Ma J."/>
        </authorList>
    </citation>
    <scope>NUCLEOTIDE SEQUENCE [LARGE SCALE GENOMIC DNA]</scope>
    <source>
        <strain evidence="3">LMG 29894</strain>
    </source>
</reference>
<evidence type="ECO:0000313" key="3">
    <source>
        <dbReference type="Proteomes" id="UP001595791"/>
    </source>
</evidence>